<dbReference type="InterPro" id="IPR001958">
    <property type="entry name" value="Tet-R_TetA/multi-R_MdtG-like"/>
</dbReference>
<organism evidence="9 10">
    <name type="scientific">Endocarpon pusillum</name>
    <dbReference type="NCBI Taxonomy" id="364733"/>
    <lineage>
        <taxon>Eukaryota</taxon>
        <taxon>Fungi</taxon>
        <taxon>Dikarya</taxon>
        <taxon>Ascomycota</taxon>
        <taxon>Pezizomycotina</taxon>
        <taxon>Eurotiomycetes</taxon>
        <taxon>Chaetothyriomycetidae</taxon>
        <taxon>Verrucariales</taxon>
        <taxon>Verrucariaceae</taxon>
        <taxon>Endocarpon</taxon>
    </lineage>
</organism>
<comment type="caution">
    <text evidence="9">The sequence shown here is derived from an EMBL/GenBank/DDBJ whole genome shotgun (WGS) entry which is preliminary data.</text>
</comment>
<dbReference type="InterPro" id="IPR020846">
    <property type="entry name" value="MFS_dom"/>
</dbReference>
<dbReference type="PROSITE" id="PS50850">
    <property type="entry name" value="MFS"/>
    <property type="match status" value="1"/>
</dbReference>
<evidence type="ECO:0000256" key="2">
    <source>
        <dbReference type="ARBA" id="ARBA00022448"/>
    </source>
</evidence>
<dbReference type="InterPro" id="IPR011701">
    <property type="entry name" value="MFS"/>
</dbReference>
<reference evidence="9" key="1">
    <citation type="submission" date="2020-02" db="EMBL/GenBank/DDBJ databases">
        <authorList>
            <person name="Palmer J.M."/>
        </authorList>
    </citation>
    <scope>NUCLEOTIDE SEQUENCE</scope>
    <source>
        <strain evidence="9">EPUS1.4</strain>
        <tissue evidence="9">Thallus</tissue>
    </source>
</reference>
<feature type="transmembrane region" description="Helical" evidence="7">
    <location>
        <begin position="136"/>
        <end position="153"/>
    </location>
</feature>
<comment type="subcellular location">
    <subcellularLocation>
        <location evidence="1">Membrane</location>
        <topology evidence="1">Multi-pass membrane protein</topology>
    </subcellularLocation>
</comment>
<keyword evidence="3 7" id="KW-0812">Transmembrane</keyword>
<dbReference type="PANTHER" id="PTHR23504:SF39">
    <property type="entry name" value="TRANSPORTER, PUTATIVE (AFU_ORTHOLOGUE AFUA_6G03860)-RELATED"/>
    <property type="match status" value="1"/>
</dbReference>
<evidence type="ECO:0000256" key="5">
    <source>
        <dbReference type="ARBA" id="ARBA00023136"/>
    </source>
</evidence>
<dbReference type="InterPro" id="IPR036259">
    <property type="entry name" value="MFS_trans_sf"/>
</dbReference>
<dbReference type="EMBL" id="JAACFV010000005">
    <property type="protein sequence ID" value="KAF7513500.1"/>
    <property type="molecule type" value="Genomic_DNA"/>
</dbReference>
<keyword evidence="2" id="KW-0813">Transport</keyword>
<feature type="transmembrane region" description="Helical" evidence="7">
    <location>
        <begin position="510"/>
        <end position="530"/>
    </location>
</feature>
<dbReference type="Pfam" id="PF07690">
    <property type="entry name" value="MFS_1"/>
    <property type="match status" value="1"/>
</dbReference>
<evidence type="ECO:0000313" key="9">
    <source>
        <dbReference type="EMBL" id="KAF7513500.1"/>
    </source>
</evidence>
<proteinExistence type="predicted"/>
<dbReference type="AlphaFoldDB" id="A0A8H7AYK7"/>
<feature type="transmembrane region" description="Helical" evidence="7">
    <location>
        <begin position="391"/>
        <end position="413"/>
    </location>
</feature>
<gene>
    <name evidence="9" type="ORF">GJ744_008794</name>
</gene>
<evidence type="ECO:0000256" key="3">
    <source>
        <dbReference type="ARBA" id="ARBA00022692"/>
    </source>
</evidence>
<keyword evidence="5 7" id="KW-0472">Membrane</keyword>
<feature type="region of interest" description="Disordered" evidence="6">
    <location>
        <begin position="537"/>
        <end position="558"/>
    </location>
</feature>
<dbReference type="GO" id="GO:0016020">
    <property type="term" value="C:membrane"/>
    <property type="evidence" value="ECO:0007669"/>
    <property type="project" value="UniProtKB-SubCell"/>
</dbReference>
<evidence type="ECO:0000313" key="10">
    <source>
        <dbReference type="Proteomes" id="UP000606974"/>
    </source>
</evidence>
<feature type="compositionally biased region" description="Acidic residues" evidence="6">
    <location>
        <begin position="538"/>
        <end position="558"/>
    </location>
</feature>
<dbReference type="Gene3D" id="1.20.1250.20">
    <property type="entry name" value="MFS general substrate transporter like domains"/>
    <property type="match status" value="1"/>
</dbReference>
<protein>
    <recommendedName>
        <fullName evidence="8">Major facilitator superfamily (MFS) profile domain-containing protein</fullName>
    </recommendedName>
</protein>
<dbReference type="GO" id="GO:0022857">
    <property type="term" value="F:transmembrane transporter activity"/>
    <property type="evidence" value="ECO:0007669"/>
    <property type="project" value="InterPro"/>
</dbReference>
<feature type="transmembrane region" description="Helical" evidence="7">
    <location>
        <begin position="104"/>
        <end position="124"/>
    </location>
</feature>
<feature type="transmembrane region" description="Helical" evidence="7">
    <location>
        <begin position="352"/>
        <end position="371"/>
    </location>
</feature>
<evidence type="ECO:0000256" key="7">
    <source>
        <dbReference type="SAM" id="Phobius"/>
    </source>
</evidence>
<feature type="region of interest" description="Disordered" evidence="6">
    <location>
        <begin position="1"/>
        <end position="59"/>
    </location>
</feature>
<dbReference type="SUPFAM" id="SSF103473">
    <property type="entry name" value="MFS general substrate transporter"/>
    <property type="match status" value="1"/>
</dbReference>
<sequence length="558" mass="59991">MRSSGRGGLVIRRKSSTPHYHTFDTPPPRSRGKPPSASSQSSTAGTSSPSYDRNGRQESPLPKRQMAILAIIALCEQTALNSISPYLPKMAASFPEVDPSQVGVYVGTIASSYALAQFLTNFFWGWLSDRIGRKPVILMGTLLTAACFVAFGFCKTLWQAILVQGLMGLMNGNQGVVSTCLGEITDRSNQSKAFVYLPVIYGLGGITGPIVGGLLVFQRNPFDHSKPNPHPYIGPNLASAVVLLFDLFIIMIFLEESLEEARNLPPLGQRMKSLFSWMWQFTGASTHPTYVRNNGKQSAHGGLLTRNPDIEEDGGVSDGEDEGNGDIPSSALFPHHAGEELTSKDVFNRDTVLLLVTYLIFQLSNISYNSLYPIFASGPPPTGRDLSTEEIGLSLAFAGVVTILFQLVVFGKLRGKMGYKQVENADGGMSTGKIWLWAELGFVLLLKTVAAVGGLTSALLLITNSAPNHSVLGTLNGLAQTLSAAGRAAGPFLSGGLFTIATKVKPKGEALAFGVFGGISFVGFLLSLGIRSEKLEAEGWDEDSQSDKSEDEEDRRNE</sequence>
<evidence type="ECO:0000259" key="8">
    <source>
        <dbReference type="PROSITE" id="PS50850"/>
    </source>
</evidence>
<dbReference type="PRINTS" id="PR01035">
    <property type="entry name" value="TCRTETA"/>
</dbReference>
<dbReference type="Proteomes" id="UP000606974">
    <property type="component" value="Unassembled WGS sequence"/>
</dbReference>
<feature type="region of interest" description="Disordered" evidence="6">
    <location>
        <begin position="295"/>
        <end position="331"/>
    </location>
</feature>
<feature type="transmembrane region" description="Helical" evidence="7">
    <location>
        <begin position="193"/>
        <end position="217"/>
    </location>
</feature>
<feature type="compositionally biased region" description="Acidic residues" evidence="6">
    <location>
        <begin position="310"/>
        <end position="324"/>
    </location>
</feature>
<name>A0A8H7AYK7_9EURO</name>
<dbReference type="PANTHER" id="PTHR23504">
    <property type="entry name" value="MAJOR FACILITATOR SUPERFAMILY DOMAIN-CONTAINING PROTEIN 10"/>
    <property type="match status" value="1"/>
</dbReference>
<evidence type="ECO:0000256" key="1">
    <source>
        <dbReference type="ARBA" id="ARBA00004141"/>
    </source>
</evidence>
<evidence type="ECO:0000256" key="6">
    <source>
        <dbReference type="SAM" id="MobiDB-lite"/>
    </source>
</evidence>
<keyword evidence="4 7" id="KW-1133">Transmembrane helix</keyword>
<keyword evidence="10" id="KW-1185">Reference proteome</keyword>
<feature type="compositionally biased region" description="Low complexity" evidence="6">
    <location>
        <begin position="34"/>
        <end position="50"/>
    </location>
</feature>
<accession>A0A8H7AYK7</accession>
<feature type="transmembrane region" description="Helical" evidence="7">
    <location>
        <begin position="237"/>
        <end position="254"/>
    </location>
</feature>
<feature type="transmembrane region" description="Helical" evidence="7">
    <location>
        <begin position="434"/>
        <end position="462"/>
    </location>
</feature>
<feature type="domain" description="Major facilitator superfamily (MFS) profile" evidence="8">
    <location>
        <begin position="65"/>
        <end position="535"/>
    </location>
</feature>
<dbReference type="CDD" id="cd17330">
    <property type="entry name" value="MFS_SLC46_TetA_like"/>
    <property type="match status" value="1"/>
</dbReference>
<dbReference type="OrthoDB" id="10262656at2759"/>
<evidence type="ECO:0000256" key="4">
    <source>
        <dbReference type="ARBA" id="ARBA00022989"/>
    </source>
</evidence>